<evidence type="ECO:0000313" key="9">
    <source>
        <dbReference type="EMBL" id="WRP14303.1"/>
    </source>
</evidence>
<feature type="domain" description="Fibronectin type III-like" evidence="8">
    <location>
        <begin position="692"/>
        <end position="765"/>
    </location>
</feature>
<keyword evidence="5 9" id="KW-0378">Hydrolase</keyword>
<evidence type="ECO:0000256" key="1">
    <source>
        <dbReference type="ARBA" id="ARBA00000448"/>
    </source>
</evidence>
<evidence type="ECO:0000256" key="6">
    <source>
        <dbReference type="ARBA" id="ARBA00023295"/>
    </source>
</evidence>
<sequence length="773" mass="83131">MRARRPRMSWKALLAAPLLVLAVGGSGGPGTGVRADERPAYLDPSLPVPTRVEDLLSRMTLAEKVGQMTQINLTRLMGRDEWDRGPLNEAWLQRVLVDHHVGSILSGGGASPVPNDPETWATVTHTLQRWAVERTRLGIPILYGVDAVHGHNNVLGATLFPHQIGLAATWDTALVEEVARVTARAVRATGIHWDFAPVADVGRDFRWGRFYETFGEDPLLASELVAASVRGLQGEDLSSQGAVAATLKHFVGYSQPLNGQDRSPALIPLRTLREVFLPPFEAGLRAGARTVMANSGSVNGVPVHASAYLLTEVLRRQMGFTGVVVSDWQDIDKLVTVHRVAPTFEEAVRRSILAGVDMYMVPLDAERFTRTLVRLVETGAVPMARIDEAVRRILTLKMELGLFERPYVDPQGAREAVQAGEELAWRAAVASITLLENRDGLLPLGARHRSVLVTGPGADDVAMLLGGWSVGWQGVPPGEVPTVVSVAEALRQAAPPEVTVRHVAGGRRAEELSGVVAAARDADVVVAVVGETPYAEGEGDAHVRGYRLSPEQQRLVSALASTGKPLVVVLLAGRPLILGEVAQGADALLMAYLPGSQGGRAIASVLFGEASPGGRLPFSWPRDMVQVPISYDHLRAEESPTPEYDPLYSFGYGLSYTRFAYRDLEVSGQASAGGVIEVRVSVTNTGEVEADEVVQVYASKPFATVVRPERQLVAFERVRLQPGESREVRLAIPVQRLAIVPGDILGEAPMVVEPGIYRLTVGGLSGEVTVSSP</sequence>
<reference evidence="10" key="1">
    <citation type="submission" date="2023-12" db="EMBL/GenBank/DDBJ databases">
        <title>Novel isolates from deep terrestrial aquifers shed light on the physiology and ecology of the class Limnochordia.</title>
        <authorList>
            <person name="Karnachuk O.V."/>
            <person name="Lukina A.P."/>
            <person name="Avakyan M.R."/>
            <person name="Kadnikov V."/>
            <person name="Begmatov S."/>
            <person name="Beletsky A.V."/>
            <person name="Mardanov A.V."/>
            <person name="Ravin N.V."/>
        </authorList>
    </citation>
    <scope>NUCLEOTIDE SEQUENCE [LARGE SCALE GENOMIC DNA]</scope>
    <source>
        <strain evidence="10">LN</strain>
    </source>
</reference>
<dbReference type="SUPFAM" id="SSF51445">
    <property type="entry name" value="(Trans)glycosidases"/>
    <property type="match status" value="1"/>
</dbReference>
<feature type="chain" id="PRO_5047510781" description="beta-glucosidase" evidence="7">
    <location>
        <begin position="23"/>
        <end position="773"/>
    </location>
</feature>
<evidence type="ECO:0000256" key="3">
    <source>
        <dbReference type="ARBA" id="ARBA00012744"/>
    </source>
</evidence>
<dbReference type="InterPro" id="IPR051915">
    <property type="entry name" value="Cellulose_Degrad_GH3"/>
</dbReference>
<dbReference type="InterPro" id="IPR002772">
    <property type="entry name" value="Glyco_hydro_3_C"/>
</dbReference>
<protein>
    <recommendedName>
        <fullName evidence="3">beta-glucosidase</fullName>
        <ecNumber evidence="3">3.2.1.21</ecNumber>
    </recommendedName>
</protein>
<evidence type="ECO:0000256" key="5">
    <source>
        <dbReference type="ARBA" id="ARBA00022801"/>
    </source>
</evidence>
<evidence type="ECO:0000256" key="7">
    <source>
        <dbReference type="SAM" id="SignalP"/>
    </source>
</evidence>
<accession>A0ABZ1BNY6</accession>
<dbReference type="SUPFAM" id="SSF52279">
    <property type="entry name" value="Beta-D-glucan exohydrolase, C-terminal domain"/>
    <property type="match status" value="1"/>
</dbReference>
<dbReference type="RefSeq" id="WP_324668613.1">
    <property type="nucleotide sequence ID" value="NZ_CP141614.1"/>
</dbReference>
<dbReference type="EMBL" id="CP141614">
    <property type="protein sequence ID" value="WRP14303.1"/>
    <property type="molecule type" value="Genomic_DNA"/>
</dbReference>
<dbReference type="InterPro" id="IPR036881">
    <property type="entry name" value="Glyco_hydro_3_C_sf"/>
</dbReference>
<comment type="catalytic activity">
    <reaction evidence="1">
        <text>Hydrolysis of terminal, non-reducing beta-D-glucosyl residues with release of beta-D-glucose.</text>
        <dbReference type="EC" id="3.2.1.21"/>
    </reaction>
</comment>
<dbReference type="EC" id="3.2.1.21" evidence="3"/>
<dbReference type="Gene3D" id="3.20.20.300">
    <property type="entry name" value="Glycoside hydrolase, family 3, N-terminal domain"/>
    <property type="match status" value="1"/>
</dbReference>
<dbReference type="Pfam" id="PF01915">
    <property type="entry name" value="Glyco_hydro_3_C"/>
    <property type="match status" value="1"/>
</dbReference>
<evidence type="ECO:0000256" key="2">
    <source>
        <dbReference type="ARBA" id="ARBA00005336"/>
    </source>
</evidence>
<dbReference type="InterPro" id="IPR001764">
    <property type="entry name" value="Glyco_hydro_3_N"/>
</dbReference>
<dbReference type="InterPro" id="IPR036962">
    <property type="entry name" value="Glyco_hydro_3_N_sf"/>
</dbReference>
<evidence type="ECO:0000313" key="10">
    <source>
        <dbReference type="Proteomes" id="UP001333102"/>
    </source>
</evidence>
<dbReference type="GO" id="GO:0016787">
    <property type="term" value="F:hydrolase activity"/>
    <property type="evidence" value="ECO:0007669"/>
    <property type="project" value="UniProtKB-KW"/>
</dbReference>
<keyword evidence="4 7" id="KW-0732">Signal</keyword>
<organism evidence="9 10">
    <name type="scientific">Geochorda subterranea</name>
    <dbReference type="NCBI Taxonomy" id="3109564"/>
    <lineage>
        <taxon>Bacteria</taxon>
        <taxon>Bacillati</taxon>
        <taxon>Bacillota</taxon>
        <taxon>Limnochordia</taxon>
        <taxon>Limnochordales</taxon>
        <taxon>Geochordaceae</taxon>
        <taxon>Geochorda</taxon>
    </lineage>
</organism>
<dbReference type="InterPro" id="IPR026891">
    <property type="entry name" value="Fn3-like"/>
</dbReference>
<dbReference type="Pfam" id="PF00933">
    <property type="entry name" value="Glyco_hydro_3"/>
    <property type="match status" value="1"/>
</dbReference>
<name>A0ABZ1BNY6_9FIRM</name>
<dbReference type="Gene3D" id="3.40.50.1700">
    <property type="entry name" value="Glycoside hydrolase family 3 C-terminal domain"/>
    <property type="match status" value="1"/>
</dbReference>
<evidence type="ECO:0000256" key="4">
    <source>
        <dbReference type="ARBA" id="ARBA00022729"/>
    </source>
</evidence>
<comment type="similarity">
    <text evidence="2">Belongs to the glycosyl hydrolase 3 family.</text>
</comment>
<gene>
    <name evidence="9" type="ORF">VLY81_12900</name>
</gene>
<feature type="signal peptide" evidence="7">
    <location>
        <begin position="1"/>
        <end position="22"/>
    </location>
</feature>
<dbReference type="InterPro" id="IPR017853">
    <property type="entry name" value="GH"/>
</dbReference>
<keyword evidence="6" id="KW-0326">Glycosidase</keyword>
<dbReference type="Proteomes" id="UP001333102">
    <property type="component" value="Chromosome"/>
</dbReference>
<keyword evidence="10" id="KW-1185">Reference proteome</keyword>
<dbReference type="PRINTS" id="PR00133">
    <property type="entry name" value="GLHYDRLASE3"/>
</dbReference>
<dbReference type="Gene3D" id="2.60.40.10">
    <property type="entry name" value="Immunoglobulins"/>
    <property type="match status" value="1"/>
</dbReference>
<dbReference type="PANTHER" id="PTHR30620">
    <property type="entry name" value="PERIPLASMIC BETA-GLUCOSIDASE-RELATED"/>
    <property type="match status" value="1"/>
</dbReference>
<proteinExistence type="inferred from homology"/>
<dbReference type="Pfam" id="PF14310">
    <property type="entry name" value="Fn3-like"/>
    <property type="match status" value="1"/>
</dbReference>
<evidence type="ECO:0000259" key="8">
    <source>
        <dbReference type="SMART" id="SM01217"/>
    </source>
</evidence>
<dbReference type="PANTHER" id="PTHR30620:SF16">
    <property type="entry name" value="LYSOSOMAL BETA GLUCOSIDASE"/>
    <property type="match status" value="1"/>
</dbReference>
<dbReference type="SMART" id="SM01217">
    <property type="entry name" value="Fn3_like"/>
    <property type="match status" value="1"/>
</dbReference>
<dbReference type="InterPro" id="IPR013783">
    <property type="entry name" value="Ig-like_fold"/>
</dbReference>